<dbReference type="OrthoDB" id="9806345at2"/>
<evidence type="ECO:0000256" key="4">
    <source>
        <dbReference type="ARBA" id="ARBA00022840"/>
    </source>
</evidence>
<reference evidence="7 8" key="1">
    <citation type="submission" date="2019-03" db="EMBL/GenBank/DDBJ databases">
        <title>Genomic Encyclopedia of Type Strains, Phase IV (KMG-IV): sequencing the most valuable type-strain genomes for metagenomic binning, comparative biology and taxonomic classification.</title>
        <authorList>
            <person name="Goeker M."/>
        </authorList>
    </citation>
    <scope>NUCLEOTIDE SEQUENCE [LARGE SCALE GENOMIC DNA]</scope>
    <source>
        <strain evidence="7 8">DSM 24830</strain>
    </source>
</reference>
<dbReference type="GO" id="GO:0005829">
    <property type="term" value="C:cytosol"/>
    <property type="evidence" value="ECO:0007669"/>
    <property type="project" value="TreeGrafter"/>
</dbReference>
<dbReference type="SMART" id="SM01120">
    <property type="entry name" value="Dak2"/>
    <property type="match status" value="1"/>
</dbReference>
<keyword evidence="8" id="KW-1185">Reference proteome</keyword>
<evidence type="ECO:0000256" key="1">
    <source>
        <dbReference type="ARBA" id="ARBA00022679"/>
    </source>
</evidence>
<dbReference type="Proteomes" id="UP000294887">
    <property type="component" value="Unassembled WGS sequence"/>
</dbReference>
<gene>
    <name evidence="7" type="ORF">EV695_1005</name>
</gene>
<protein>
    <submittedName>
        <fullName evidence="7">Dihydroxyacetone kinase</fullName>
    </submittedName>
</protein>
<name>A0A4R1F8S9_9GAMM</name>
<evidence type="ECO:0000256" key="3">
    <source>
        <dbReference type="ARBA" id="ARBA00022777"/>
    </source>
</evidence>
<dbReference type="Gene3D" id="1.25.40.340">
    <property type="match status" value="1"/>
</dbReference>
<keyword evidence="3 7" id="KW-0418">Kinase</keyword>
<dbReference type="Gene3D" id="3.30.1180.20">
    <property type="entry name" value="Dihydroxyacetone kinase, domain 2"/>
    <property type="match status" value="1"/>
</dbReference>
<evidence type="ECO:0000313" key="7">
    <source>
        <dbReference type="EMBL" id="TCJ89144.1"/>
    </source>
</evidence>
<dbReference type="InterPro" id="IPR036117">
    <property type="entry name" value="DhaL_dom_sf"/>
</dbReference>
<dbReference type="InterPro" id="IPR050861">
    <property type="entry name" value="Dihydroxyacetone_Kinase"/>
</dbReference>
<evidence type="ECO:0000259" key="5">
    <source>
        <dbReference type="PROSITE" id="PS51480"/>
    </source>
</evidence>
<sequence>MSQFINNKENIVTEAVDGLISTSGGALARLDGYPHIKVVVRNDWDKSKVALISGGGSGHEPAHAGLVGEGMLTAAVCGEVFASPSVDAVLSAILAVTGSEGCLLIIKNYTGDRLNFGLAAARAIEMGFKVNMVIVDDDIALPDLAKPRGIAGTVLVHKIAGALANDGGSLDEVTKVAENIIAGTKTIGMSLDTCTVPGSPKDQRIEDGKVELGLGIHGEPGFEKLDYIDAKQSIAAMVNKLEPLMSNESHVVLLNNLGGVSILEMSILANELVNSSIGKKLKLIIGPASLMTAIDMRGFSISVCPLTAQQEALLKSPCALSVWPDCKEITPIAIVDLPDGLTPVRHNPSKHDETATLITQCCEIMIAAEADLNALDAKSGDGDTGSTVAGAGRSIIAALEGLPLADHPKLFSAIGQELSQVMGGSSGVLLAIFFTAVGDASSNGASVIDAFKSGLNRMQAIGGANLGDRTMVDALSPALDALDNGLEAAAIAAREGANHTSTILVAKAGRSTYVNEEQLKGNIDPGAEAVARLFEGLSENR</sequence>
<comment type="caution">
    <text evidence="7">The sequence shown here is derived from an EMBL/GenBank/DDBJ whole genome shotgun (WGS) entry which is preliminary data.</text>
</comment>
<dbReference type="FunFam" id="3.40.50.10440:FF:000001">
    <property type="entry name" value="Dihydroxyacetone kinase, DhaK subunit"/>
    <property type="match status" value="1"/>
</dbReference>
<dbReference type="SUPFAM" id="SSF82549">
    <property type="entry name" value="DAK1/DegV-like"/>
    <property type="match status" value="1"/>
</dbReference>
<proteinExistence type="predicted"/>
<evidence type="ECO:0000313" key="8">
    <source>
        <dbReference type="Proteomes" id="UP000294887"/>
    </source>
</evidence>
<dbReference type="Pfam" id="PF02733">
    <property type="entry name" value="Dak1"/>
    <property type="match status" value="1"/>
</dbReference>
<organism evidence="7 8">
    <name type="scientific">Cocleimonas flava</name>
    <dbReference type="NCBI Taxonomy" id="634765"/>
    <lineage>
        <taxon>Bacteria</taxon>
        <taxon>Pseudomonadati</taxon>
        <taxon>Pseudomonadota</taxon>
        <taxon>Gammaproteobacteria</taxon>
        <taxon>Thiotrichales</taxon>
        <taxon>Thiotrichaceae</taxon>
        <taxon>Cocleimonas</taxon>
    </lineage>
</organism>
<keyword evidence="4" id="KW-0067">ATP-binding</keyword>
<dbReference type="Gene3D" id="3.40.50.10440">
    <property type="entry name" value="Dihydroxyacetone kinase, domain 1"/>
    <property type="match status" value="1"/>
</dbReference>
<dbReference type="SUPFAM" id="SSF101473">
    <property type="entry name" value="DhaL-like"/>
    <property type="match status" value="1"/>
</dbReference>
<dbReference type="RefSeq" id="WP_131904793.1">
    <property type="nucleotide sequence ID" value="NZ_BAAAFU010000008.1"/>
</dbReference>
<keyword evidence="2" id="KW-0547">Nucleotide-binding</keyword>
<accession>A0A4R1F8S9</accession>
<evidence type="ECO:0000259" key="6">
    <source>
        <dbReference type="PROSITE" id="PS51481"/>
    </source>
</evidence>
<dbReference type="GO" id="GO:0019563">
    <property type="term" value="P:glycerol catabolic process"/>
    <property type="evidence" value="ECO:0007669"/>
    <property type="project" value="TreeGrafter"/>
</dbReference>
<keyword evidence="1" id="KW-0808">Transferase</keyword>
<dbReference type="PANTHER" id="PTHR28629">
    <property type="entry name" value="TRIOKINASE/FMN CYCLASE"/>
    <property type="match status" value="1"/>
</dbReference>
<dbReference type="PROSITE" id="PS51480">
    <property type="entry name" value="DHAL"/>
    <property type="match status" value="1"/>
</dbReference>
<dbReference type="PROSITE" id="PS51481">
    <property type="entry name" value="DHAK"/>
    <property type="match status" value="1"/>
</dbReference>
<dbReference type="InterPro" id="IPR004006">
    <property type="entry name" value="DhaK_dom"/>
</dbReference>
<dbReference type="Pfam" id="PF02734">
    <property type="entry name" value="Dak2"/>
    <property type="match status" value="1"/>
</dbReference>
<feature type="domain" description="DhaK" evidence="6">
    <location>
        <begin position="7"/>
        <end position="323"/>
    </location>
</feature>
<dbReference type="EMBL" id="SMFQ01000002">
    <property type="protein sequence ID" value="TCJ89144.1"/>
    <property type="molecule type" value="Genomic_DNA"/>
</dbReference>
<dbReference type="InterPro" id="IPR004007">
    <property type="entry name" value="DhaL_dom"/>
</dbReference>
<feature type="domain" description="DhaL" evidence="5">
    <location>
        <begin position="352"/>
        <end position="539"/>
    </location>
</feature>
<dbReference type="AlphaFoldDB" id="A0A4R1F8S9"/>
<dbReference type="GO" id="GO:0004371">
    <property type="term" value="F:glycerone kinase activity"/>
    <property type="evidence" value="ECO:0007669"/>
    <property type="project" value="InterPro"/>
</dbReference>
<evidence type="ECO:0000256" key="2">
    <source>
        <dbReference type="ARBA" id="ARBA00022741"/>
    </source>
</evidence>
<dbReference type="GO" id="GO:0005524">
    <property type="term" value="F:ATP binding"/>
    <property type="evidence" value="ECO:0007669"/>
    <property type="project" value="UniProtKB-KW"/>
</dbReference>
<dbReference type="PANTHER" id="PTHR28629:SF4">
    <property type="entry name" value="TRIOKINASE_FMN CYCLASE"/>
    <property type="match status" value="1"/>
</dbReference>